<accession>A0ABR7LN96</accession>
<evidence type="ECO:0000256" key="1">
    <source>
        <dbReference type="SAM" id="Phobius"/>
    </source>
</evidence>
<evidence type="ECO:0000313" key="4">
    <source>
        <dbReference type="Proteomes" id="UP000805614"/>
    </source>
</evidence>
<keyword evidence="1" id="KW-1133">Transmembrane helix</keyword>
<dbReference type="GO" id="GO:0005840">
    <property type="term" value="C:ribosome"/>
    <property type="evidence" value="ECO:0007669"/>
    <property type="project" value="UniProtKB-KW"/>
</dbReference>
<comment type="caution">
    <text evidence="3">The sequence shown here is derived from an EMBL/GenBank/DDBJ whole genome shotgun (WGS) entry which is preliminary data.</text>
</comment>
<dbReference type="Pfam" id="PF00542">
    <property type="entry name" value="Ribosomal_L12"/>
    <property type="match status" value="1"/>
</dbReference>
<dbReference type="RefSeq" id="WP_187242970.1">
    <property type="nucleotide sequence ID" value="NZ_BAAAOK010000028.1"/>
</dbReference>
<feature type="domain" description="Large ribosomal subunit protein bL12 C-terminal" evidence="2">
    <location>
        <begin position="64"/>
        <end position="91"/>
    </location>
</feature>
<name>A0ABR7LN96_9ACTN</name>
<dbReference type="InterPro" id="IPR013823">
    <property type="entry name" value="Ribosomal_bL12_C"/>
</dbReference>
<keyword evidence="1" id="KW-0812">Transmembrane</keyword>
<gene>
    <name evidence="3" type="ORF">HKK74_10660</name>
</gene>
<keyword evidence="4" id="KW-1185">Reference proteome</keyword>
<dbReference type="Proteomes" id="UP000805614">
    <property type="component" value="Unassembled WGS sequence"/>
</dbReference>
<reference evidence="3 4" key="1">
    <citation type="submission" date="2020-06" db="EMBL/GenBank/DDBJ databases">
        <title>Actinomadura xiongansis sp. nov., isolated from soil of Baiyangdian.</title>
        <authorList>
            <person name="Zhang X."/>
        </authorList>
    </citation>
    <scope>NUCLEOTIDE SEQUENCE [LARGE SCALE GENOMIC DNA]</scope>
    <source>
        <strain evidence="3 4">HBUM206468</strain>
    </source>
</reference>
<evidence type="ECO:0000259" key="2">
    <source>
        <dbReference type="Pfam" id="PF00542"/>
    </source>
</evidence>
<dbReference type="Gene3D" id="3.30.1390.10">
    <property type="match status" value="2"/>
</dbReference>
<dbReference type="InterPro" id="IPR014719">
    <property type="entry name" value="Ribosomal_bL12_C/ClpS-like"/>
</dbReference>
<keyword evidence="3" id="KW-0689">Ribosomal protein</keyword>
<keyword evidence="1" id="KW-0472">Membrane</keyword>
<evidence type="ECO:0000313" key="3">
    <source>
        <dbReference type="EMBL" id="MBC6465957.1"/>
    </source>
</evidence>
<organism evidence="3 4">
    <name type="scientific">Actinomadura alba</name>
    <dbReference type="NCBI Taxonomy" id="406431"/>
    <lineage>
        <taxon>Bacteria</taxon>
        <taxon>Bacillati</taxon>
        <taxon>Actinomycetota</taxon>
        <taxon>Actinomycetes</taxon>
        <taxon>Streptosporangiales</taxon>
        <taxon>Thermomonosporaceae</taxon>
        <taxon>Actinomadura</taxon>
    </lineage>
</organism>
<protein>
    <submittedName>
        <fullName evidence="3">Ribosomal protein L7/L12</fullName>
    </submittedName>
</protein>
<proteinExistence type="predicted"/>
<sequence>MSDVVGISGFWVLLLLPFLFLCLILLGLLAMAGQSRRRDVVRMPPQVALPSDVEMSVRDLIARRRKIEAIKLVRESTRLGLKDAKDLVDAMEAGHPVGGLTGGPVPTGLFGPAGMVPAPTRERAEELVAKGRLIEAIKLVRQETGFGLREAKDYCEALRDGRLPPAGPLSERARALAEAGDRAGAVALVRGETGMAEREAEKFLDALD</sequence>
<feature type="transmembrane region" description="Helical" evidence="1">
    <location>
        <begin position="12"/>
        <end position="33"/>
    </location>
</feature>
<keyword evidence="3" id="KW-0687">Ribonucleoprotein</keyword>
<dbReference type="SUPFAM" id="SSF54736">
    <property type="entry name" value="ClpS-like"/>
    <property type="match status" value="1"/>
</dbReference>
<dbReference type="EMBL" id="JABVEC010000006">
    <property type="protein sequence ID" value="MBC6465957.1"/>
    <property type="molecule type" value="Genomic_DNA"/>
</dbReference>